<accession>A0ABT8Y5Q3</accession>
<reference evidence="1" key="1">
    <citation type="submission" date="2023-07" db="EMBL/GenBank/DDBJ databases">
        <authorList>
            <person name="Kim M."/>
        </authorList>
    </citation>
    <scope>NUCLEOTIDE SEQUENCE</scope>
    <source>
        <strain evidence="1">BIUV-7</strain>
    </source>
</reference>
<dbReference type="Pfam" id="PF13692">
    <property type="entry name" value="Glyco_trans_1_4"/>
    <property type="match status" value="1"/>
</dbReference>
<gene>
    <name evidence="1" type="ORF">Q4F19_04580</name>
</gene>
<dbReference type="Gene3D" id="3.40.50.2000">
    <property type="entry name" value="Glycogen Phosphorylase B"/>
    <property type="match status" value="1"/>
</dbReference>
<dbReference type="CDD" id="cd03809">
    <property type="entry name" value="GT4_MtfB-like"/>
    <property type="match status" value="1"/>
</dbReference>
<sequence>MSSSSTQEPEIILDLSRLLSRVFHATPTGVDRCEMAYARGFLAAAPQRLRFAAVHPSGFYGRIPSASVLRFLDATEERWDHQGFASVWEMRRFAMSTLTALRPRIHQRAPDAPRPFYVQASPNNLTKPDLVASILKRERARFVCLVHDLIPLQYPEYARPGGAAEHNVRIRTILDYADGVIANSQATLEALQPWMHIVGREPATVVAHLGTHLHQQANSPRRPNARPYFVCIGTIEPRKNHLLLLNLWRRMAEEYGALAIPRLIIIGRRGWENEQVVDMLERCPALKDCVEEEGRLSDREVAALLPGACALLMPSFAEGYGMPIAEALSLGVPVICSDLPVFREAGSGIPEYLDPLDGMGWLRAVSDYAQPDGKDRMAQLERLKRWAAPTWPQHIAIALKLLHRTRA</sequence>
<dbReference type="SUPFAM" id="SSF53756">
    <property type="entry name" value="UDP-Glycosyltransferase/glycogen phosphorylase"/>
    <property type="match status" value="1"/>
</dbReference>
<protein>
    <submittedName>
        <fullName evidence="1">Glycosyltransferase family 1 protein</fullName>
    </submittedName>
</protein>
<dbReference type="Proteomes" id="UP001169764">
    <property type="component" value="Unassembled WGS sequence"/>
</dbReference>
<dbReference type="PANTHER" id="PTHR46401:SF9">
    <property type="entry name" value="MANNOSYLTRANSFERASE A"/>
    <property type="match status" value="1"/>
</dbReference>
<organism evidence="1 2">
    <name type="scientific">Sphingomonas natans</name>
    <dbReference type="NCBI Taxonomy" id="3063330"/>
    <lineage>
        <taxon>Bacteria</taxon>
        <taxon>Pseudomonadati</taxon>
        <taxon>Pseudomonadota</taxon>
        <taxon>Alphaproteobacteria</taxon>
        <taxon>Sphingomonadales</taxon>
        <taxon>Sphingomonadaceae</taxon>
        <taxon>Sphingomonas</taxon>
    </lineage>
</organism>
<comment type="caution">
    <text evidence="1">The sequence shown here is derived from an EMBL/GenBank/DDBJ whole genome shotgun (WGS) entry which is preliminary data.</text>
</comment>
<dbReference type="EMBL" id="JAUOTP010000002">
    <property type="protein sequence ID" value="MDO6413651.1"/>
    <property type="molecule type" value="Genomic_DNA"/>
</dbReference>
<dbReference type="PANTHER" id="PTHR46401">
    <property type="entry name" value="GLYCOSYLTRANSFERASE WBBK-RELATED"/>
    <property type="match status" value="1"/>
</dbReference>
<evidence type="ECO:0000313" key="1">
    <source>
        <dbReference type="EMBL" id="MDO6413651.1"/>
    </source>
</evidence>
<keyword evidence="2" id="KW-1185">Reference proteome</keyword>
<name>A0ABT8Y5Q3_9SPHN</name>
<evidence type="ECO:0000313" key="2">
    <source>
        <dbReference type="Proteomes" id="UP001169764"/>
    </source>
</evidence>
<proteinExistence type="predicted"/>